<accession>A0A1H3JJ15</accession>
<gene>
    <name evidence="7" type="ORF">SAMN05444004_101339</name>
</gene>
<dbReference type="RefSeq" id="WP_170831315.1">
    <property type="nucleotide sequence ID" value="NZ_FNPX01000001.1"/>
</dbReference>
<dbReference type="GO" id="GO:0009254">
    <property type="term" value="P:peptidoglycan turnover"/>
    <property type="evidence" value="ECO:0007669"/>
    <property type="project" value="InterPro"/>
</dbReference>
<dbReference type="EC" id="4.2.2.n1" evidence="2"/>
<dbReference type="EMBL" id="FNPX01000001">
    <property type="protein sequence ID" value="SDY39505.1"/>
    <property type="molecule type" value="Genomic_DNA"/>
</dbReference>
<sequence length="286" mass="30603">MQPQAAPETGRLSFSDLPGWADDDLDATLAALRLGDAAVPSRDARAWFEATFRPGPELAGHFTGYYEPELQASRTRSEAYPCPIHTLPDGGITAPRATIAPLLAGYELAWLRDPVDLFFLQVQGSGRLRLTDGSTMRVGYAGKNGQPYVSIGKLLVERGVFDADMTAEGLKTWLRADPARGDALMNENPSYVMFRSVELSTETGPMGTLCPVTALRSLAVDPDHTPLGTLVWIEVAGHARLCIAQDTGSAIKGAGRADLFFGTGAEAGSRAGALNQSGRFVPLVRR</sequence>
<organism evidence="7 8">
    <name type="scientific">Jannaschia faecimaris</name>
    <dbReference type="NCBI Taxonomy" id="1244108"/>
    <lineage>
        <taxon>Bacteria</taxon>
        <taxon>Pseudomonadati</taxon>
        <taxon>Pseudomonadota</taxon>
        <taxon>Alphaproteobacteria</taxon>
        <taxon>Rhodobacterales</taxon>
        <taxon>Roseobacteraceae</taxon>
        <taxon>Jannaschia</taxon>
    </lineage>
</organism>
<evidence type="ECO:0000313" key="7">
    <source>
        <dbReference type="EMBL" id="SDY39505.1"/>
    </source>
</evidence>
<dbReference type="CDD" id="cd14485">
    <property type="entry name" value="mltA_like_LT_A"/>
    <property type="match status" value="1"/>
</dbReference>
<evidence type="ECO:0000256" key="3">
    <source>
        <dbReference type="ARBA" id="ARBA00023239"/>
    </source>
</evidence>
<dbReference type="Gene3D" id="2.40.40.10">
    <property type="entry name" value="RlpA-like domain"/>
    <property type="match status" value="2"/>
</dbReference>
<dbReference type="SMART" id="SM00925">
    <property type="entry name" value="MltA"/>
    <property type="match status" value="1"/>
</dbReference>
<dbReference type="SUPFAM" id="SSF50685">
    <property type="entry name" value="Barwin-like endoglucanases"/>
    <property type="match status" value="1"/>
</dbReference>
<dbReference type="Gene3D" id="2.40.240.50">
    <property type="entry name" value="Barwin-like endoglucanases"/>
    <property type="match status" value="1"/>
</dbReference>
<dbReference type="CDD" id="cd14668">
    <property type="entry name" value="mlta_B"/>
    <property type="match status" value="1"/>
</dbReference>
<evidence type="ECO:0000256" key="2">
    <source>
        <dbReference type="ARBA" id="ARBA00012587"/>
    </source>
</evidence>
<dbReference type="PANTHER" id="PTHR30124:SF0">
    <property type="entry name" value="MEMBRANE-BOUND LYTIC MUREIN TRANSGLYCOSYLASE A"/>
    <property type="match status" value="1"/>
</dbReference>
<dbReference type="STRING" id="1244108.SAMN05444004_101339"/>
<comment type="catalytic activity">
    <reaction evidence="1">
        <text>Exolytic cleavage of the (1-&gt;4)-beta-glycosidic linkage between N-acetylmuramic acid (MurNAc) and N-acetylglucosamine (GlcNAc) residues in peptidoglycan, from either the reducing or the non-reducing ends of the peptidoglycan chains, with concomitant formation of a 1,6-anhydrobond in the MurNAc residue.</text>
        <dbReference type="EC" id="4.2.2.n1"/>
    </reaction>
</comment>
<evidence type="ECO:0000256" key="1">
    <source>
        <dbReference type="ARBA" id="ARBA00001420"/>
    </source>
</evidence>
<feature type="domain" description="Lytic transglycosylase MltA" evidence="6">
    <location>
        <begin position="69"/>
        <end position="195"/>
    </location>
</feature>
<dbReference type="InterPro" id="IPR010611">
    <property type="entry name" value="3D_dom"/>
</dbReference>
<dbReference type="Pfam" id="PF03562">
    <property type="entry name" value="MltA"/>
    <property type="match status" value="2"/>
</dbReference>
<name>A0A1H3JJ15_9RHOB</name>
<keyword evidence="3" id="KW-0456">Lyase</keyword>
<dbReference type="GO" id="GO:0004553">
    <property type="term" value="F:hydrolase activity, hydrolyzing O-glycosyl compounds"/>
    <property type="evidence" value="ECO:0007669"/>
    <property type="project" value="InterPro"/>
</dbReference>
<keyword evidence="8" id="KW-1185">Reference proteome</keyword>
<dbReference type="GO" id="GO:0009253">
    <property type="term" value="P:peptidoglycan catabolic process"/>
    <property type="evidence" value="ECO:0007669"/>
    <property type="project" value="TreeGrafter"/>
</dbReference>
<evidence type="ECO:0000256" key="5">
    <source>
        <dbReference type="ARBA" id="ARBA00030918"/>
    </source>
</evidence>
<keyword evidence="4" id="KW-0961">Cell wall biogenesis/degradation</keyword>
<evidence type="ECO:0000256" key="4">
    <source>
        <dbReference type="ARBA" id="ARBA00023316"/>
    </source>
</evidence>
<evidence type="ECO:0000259" key="6">
    <source>
        <dbReference type="SMART" id="SM00925"/>
    </source>
</evidence>
<dbReference type="Pfam" id="PF06725">
    <property type="entry name" value="3D"/>
    <property type="match status" value="1"/>
</dbReference>
<dbReference type="InterPro" id="IPR026044">
    <property type="entry name" value="MltA"/>
</dbReference>
<dbReference type="InterPro" id="IPR005300">
    <property type="entry name" value="MltA_B"/>
</dbReference>
<dbReference type="GO" id="GO:0008933">
    <property type="term" value="F:peptidoglycan lytic transglycosylase activity"/>
    <property type="evidence" value="ECO:0007669"/>
    <property type="project" value="TreeGrafter"/>
</dbReference>
<protein>
    <recommendedName>
        <fullName evidence="2">peptidoglycan lytic exotransglycosylase</fullName>
        <ecNumber evidence="2">4.2.2.n1</ecNumber>
    </recommendedName>
    <alternativeName>
        <fullName evidence="5">Murein hydrolase A</fullName>
    </alternativeName>
</protein>
<dbReference type="Proteomes" id="UP000198914">
    <property type="component" value="Unassembled WGS sequence"/>
</dbReference>
<dbReference type="InterPro" id="IPR036908">
    <property type="entry name" value="RlpA-like_sf"/>
</dbReference>
<dbReference type="AlphaFoldDB" id="A0A1H3JJ15"/>
<dbReference type="GO" id="GO:0019867">
    <property type="term" value="C:outer membrane"/>
    <property type="evidence" value="ECO:0007669"/>
    <property type="project" value="InterPro"/>
</dbReference>
<dbReference type="GO" id="GO:0071555">
    <property type="term" value="P:cell wall organization"/>
    <property type="evidence" value="ECO:0007669"/>
    <property type="project" value="UniProtKB-KW"/>
</dbReference>
<evidence type="ECO:0000313" key="8">
    <source>
        <dbReference type="Proteomes" id="UP000198914"/>
    </source>
</evidence>
<proteinExistence type="predicted"/>
<dbReference type="PANTHER" id="PTHR30124">
    <property type="entry name" value="MEMBRANE-BOUND LYTIC MUREIN TRANSGLYCOSYLASE A"/>
    <property type="match status" value="1"/>
</dbReference>
<reference evidence="8" key="1">
    <citation type="submission" date="2016-10" db="EMBL/GenBank/DDBJ databases">
        <authorList>
            <person name="Varghese N."/>
            <person name="Submissions S."/>
        </authorList>
    </citation>
    <scope>NUCLEOTIDE SEQUENCE [LARGE SCALE GENOMIC DNA]</scope>
    <source>
        <strain evidence="8">DSM 100420</strain>
    </source>
</reference>